<gene>
    <name evidence="2" type="ORF">H696_05427</name>
</gene>
<accession>A0A058Z165</accession>
<reference evidence="2" key="1">
    <citation type="submission" date="2013-04" db="EMBL/GenBank/DDBJ databases">
        <title>The Genome Sequence of Fonticula alba ATCC 38817.</title>
        <authorList>
            <consortium name="The Broad Institute Genomics Platform"/>
            <person name="Russ C."/>
            <person name="Cuomo C."/>
            <person name="Burger G."/>
            <person name="Gray M.W."/>
            <person name="Holland P.W.H."/>
            <person name="King N."/>
            <person name="Lang F.B.F."/>
            <person name="Roger A.J."/>
            <person name="Ruiz-Trillo I."/>
            <person name="Brown M."/>
            <person name="Walker B."/>
            <person name="Young S."/>
            <person name="Zeng Q."/>
            <person name="Gargeya S."/>
            <person name="Fitzgerald M."/>
            <person name="Haas B."/>
            <person name="Abouelleil A."/>
            <person name="Allen A.W."/>
            <person name="Alvarado L."/>
            <person name="Arachchi H.M."/>
            <person name="Berlin A.M."/>
            <person name="Chapman S.B."/>
            <person name="Gainer-Dewar J."/>
            <person name="Goldberg J."/>
            <person name="Griggs A."/>
            <person name="Gujja S."/>
            <person name="Hansen M."/>
            <person name="Howarth C."/>
            <person name="Imamovic A."/>
            <person name="Ireland A."/>
            <person name="Larimer J."/>
            <person name="McCowan C."/>
            <person name="Murphy C."/>
            <person name="Pearson M."/>
            <person name="Poon T.W."/>
            <person name="Priest M."/>
            <person name="Roberts A."/>
            <person name="Saif S."/>
            <person name="Shea T."/>
            <person name="Sisk P."/>
            <person name="Sykes S."/>
            <person name="Wortman J."/>
            <person name="Nusbaum C."/>
            <person name="Birren B."/>
        </authorList>
    </citation>
    <scope>NUCLEOTIDE SEQUENCE [LARGE SCALE GENOMIC DNA]</scope>
    <source>
        <strain evidence="2">ATCC 38817</strain>
    </source>
</reference>
<dbReference type="AlphaFoldDB" id="A0A058Z165"/>
<protein>
    <submittedName>
        <fullName evidence="2">Uncharacterized protein</fullName>
    </submittedName>
</protein>
<feature type="region of interest" description="Disordered" evidence="1">
    <location>
        <begin position="338"/>
        <end position="368"/>
    </location>
</feature>
<feature type="region of interest" description="Disordered" evidence="1">
    <location>
        <begin position="697"/>
        <end position="738"/>
    </location>
</feature>
<proteinExistence type="predicted"/>
<dbReference type="RefSeq" id="XP_009497537.1">
    <property type="nucleotide sequence ID" value="XM_009499262.1"/>
</dbReference>
<dbReference type="Proteomes" id="UP000030693">
    <property type="component" value="Unassembled WGS sequence"/>
</dbReference>
<dbReference type="GeneID" id="20530152"/>
<dbReference type="EMBL" id="KB932211">
    <property type="protein sequence ID" value="KCV67970.1"/>
    <property type="molecule type" value="Genomic_DNA"/>
</dbReference>
<feature type="compositionally biased region" description="Low complexity" evidence="1">
    <location>
        <begin position="534"/>
        <end position="550"/>
    </location>
</feature>
<name>A0A058Z165_FONAL</name>
<dbReference type="SUPFAM" id="SSF88723">
    <property type="entry name" value="PIN domain-like"/>
    <property type="match status" value="1"/>
</dbReference>
<feature type="region of interest" description="Disordered" evidence="1">
    <location>
        <begin position="387"/>
        <end position="407"/>
    </location>
</feature>
<keyword evidence="3" id="KW-1185">Reference proteome</keyword>
<organism evidence="2">
    <name type="scientific">Fonticula alba</name>
    <name type="common">Slime mold</name>
    <dbReference type="NCBI Taxonomy" id="691883"/>
    <lineage>
        <taxon>Eukaryota</taxon>
        <taxon>Rotosphaerida</taxon>
        <taxon>Fonticulaceae</taxon>
        <taxon>Fonticula</taxon>
    </lineage>
</organism>
<evidence type="ECO:0000313" key="3">
    <source>
        <dbReference type="Proteomes" id="UP000030693"/>
    </source>
</evidence>
<sequence>MGVYDMRPLISGVGQLVDNLPPGEGDQLRVLPVDLSNFVYEIQKSNSLFVDQTRSICFDADLVVPFLDVLIDWLAERKIYPIFVADSLASEKKEDASFRRFKDKISSMNMYIRAYMNFLQQGDAARAAQCLRDLPHLDECQVGECPPSCTFSGGNRETKSSSESSETIFPFPTYIGSPVLWDAISHHLNTRAQEHPNKLALIGSFFEADDLLALLSLAFSVPILTGDSDAFIQGYGQISCRSIFRRQFILTRSGKDSRSFGPSDTYSQPVPHKLMLSRHVAEQLHTTVTKLAWLPLIHGSDLVDARTFLRDFLPVDVSSDVHISRYFNEVALHLESIKETNSTPPASRSARHRPGGKNNNKSNPVKHLGLEDVRRLLAALPEPAEVRACHASPSDRGPPAPVEPPATWRTNRGLLAKTVQNLDLSSNPVLRMLRSHQSDLDTLRGKLYPPVERGSLKYIHDSVLLCLGLLDASLQDSPKAPTWAFAEELITYLATNRVARPERPWCIFARRPPPSVVPSPPSSSLHQRARRPRLPSGRAALSSRRLAAGSENAAGSPAESGPAEESPASAISDAPSCQCLNALHLTQALLQQFTYLSIYHMAFSSAHARVTQGPPLRAVAKYLKNLHGWDYVINESLSLLPHITHSTRTTIWEPVRQARFLMCALAVSESAARPGFVSINGMNHNYYGPLIYQRSQEPNGTPLPADAPSDGGIPRREANPDPVTSLPAMQGDSPSQDKRETALRFNIVPHASRVLPLLKKVDRALGSADPNMDTISPILLAVILASTGARFARTSHRPGEKPTTATSSLHRAREAPLDVPHSPFYYREEECLRRLDALLAAPGQWPPGAFDNMGMDKHEIKAAKRALSNPGDTGNLEETIRWALRQMEEAFIGAQTPPMDLLTPAGLTGWLELTHTVDPPSAEDAIQRFNTFSLGQAVICSWLDAFSALSGRRDALLRLQHSPPKSDICLRPAECRVAIFLLGILANMSL</sequence>
<feature type="region of interest" description="Disordered" evidence="1">
    <location>
        <begin position="515"/>
        <end position="569"/>
    </location>
</feature>
<evidence type="ECO:0000313" key="2">
    <source>
        <dbReference type="EMBL" id="KCV67970.1"/>
    </source>
</evidence>
<evidence type="ECO:0000256" key="1">
    <source>
        <dbReference type="SAM" id="MobiDB-lite"/>
    </source>
</evidence>
<dbReference type="InterPro" id="IPR029060">
    <property type="entry name" value="PIN-like_dom_sf"/>
</dbReference>
<feature type="region of interest" description="Disordered" evidence="1">
    <location>
        <begin position="793"/>
        <end position="812"/>
    </location>
</feature>